<evidence type="ECO:0000313" key="5">
    <source>
        <dbReference type="Proteomes" id="UP000594454"/>
    </source>
</evidence>
<organism evidence="4 5">
    <name type="scientific">Hermetia illucens</name>
    <name type="common">Black soldier fly</name>
    <dbReference type="NCBI Taxonomy" id="343691"/>
    <lineage>
        <taxon>Eukaryota</taxon>
        <taxon>Metazoa</taxon>
        <taxon>Ecdysozoa</taxon>
        <taxon>Arthropoda</taxon>
        <taxon>Hexapoda</taxon>
        <taxon>Insecta</taxon>
        <taxon>Pterygota</taxon>
        <taxon>Neoptera</taxon>
        <taxon>Endopterygota</taxon>
        <taxon>Diptera</taxon>
        <taxon>Brachycera</taxon>
        <taxon>Stratiomyomorpha</taxon>
        <taxon>Stratiomyidae</taxon>
        <taxon>Hermetiinae</taxon>
        <taxon>Hermetia</taxon>
    </lineage>
</organism>
<keyword evidence="5" id="KW-1185">Reference proteome</keyword>
<sequence length="249" mass="28019">MGDTASVHSRDKHGSDYRGSKDGRRVYYRGRRKKSKSGGKRPKIQHLKKTACSCVKNKVMKSESLSGIVESYSKSSGITAQNKGSFGSIHKSSSDLKQDPSVYDIHKIDTADALRAGRCQPQGYGIIKREHIGAMCPAGSVDLEYLSQNPFFNYLRELRKKHASLAMKELSKKGGQNWRAMSHEEKFPYIIMAQKYREYRLKRLQSGATPVKEESSVESVKQFKAPVVSRKSGKANTKKKQFRNSSYVS</sequence>
<keyword evidence="1" id="KW-0539">Nucleus</keyword>
<evidence type="ECO:0000259" key="3">
    <source>
        <dbReference type="PROSITE" id="PS50118"/>
    </source>
</evidence>
<dbReference type="GO" id="GO:0005634">
    <property type="term" value="C:nucleus"/>
    <property type="evidence" value="ECO:0007669"/>
    <property type="project" value="UniProtKB-UniRule"/>
</dbReference>
<dbReference type="EMBL" id="LR899011">
    <property type="protein sequence ID" value="CAD7084882.1"/>
    <property type="molecule type" value="Genomic_DNA"/>
</dbReference>
<dbReference type="Gene3D" id="1.10.30.10">
    <property type="entry name" value="High mobility group box domain"/>
    <property type="match status" value="1"/>
</dbReference>
<feature type="DNA-binding region" description="HMG box" evidence="1">
    <location>
        <begin position="144"/>
        <end position="208"/>
    </location>
</feature>
<proteinExistence type="predicted"/>
<dbReference type="GO" id="GO:0003677">
    <property type="term" value="F:DNA binding"/>
    <property type="evidence" value="ECO:0007669"/>
    <property type="project" value="UniProtKB-UniRule"/>
</dbReference>
<feature type="domain" description="HMG box" evidence="3">
    <location>
        <begin position="144"/>
        <end position="208"/>
    </location>
</feature>
<dbReference type="AlphaFoldDB" id="A0A7R8UPZ4"/>
<dbReference type="SUPFAM" id="SSF47095">
    <property type="entry name" value="HMG-box"/>
    <property type="match status" value="1"/>
</dbReference>
<gene>
    <name evidence="4" type="ORF">HERILL_LOCUS7756</name>
</gene>
<reference evidence="4 5" key="1">
    <citation type="submission" date="2020-11" db="EMBL/GenBank/DDBJ databases">
        <authorList>
            <person name="Wallbank WR R."/>
            <person name="Pardo Diaz C."/>
            <person name="Kozak K."/>
            <person name="Martin S."/>
            <person name="Jiggins C."/>
            <person name="Moest M."/>
            <person name="Warren A I."/>
            <person name="Generalovic N T."/>
            <person name="Byers J.R.P. K."/>
            <person name="Montejo-Kovacevich G."/>
            <person name="Yen C E."/>
        </authorList>
    </citation>
    <scope>NUCLEOTIDE SEQUENCE [LARGE SCALE GENOMIC DNA]</scope>
</reference>
<dbReference type="InterPro" id="IPR009071">
    <property type="entry name" value="HMG_box_dom"/>
</dbReference>
<dbReference type="InterPro" id="IPR036910">
    <property type="entry name" value="HMG_box_dom_sf"/>
</dbReference>
<evidence type="ECO:0000256" key="1">
    <source>
        <dbReference type="PROSITE-ProRule" id="PRU00267"/>
    </source>
</evidence>
<feature type="compositionally biased region" description="Basic and acidic residues" evidence="2">
    <location>
        <begin position="8"/>
        <end position="25"/>
    </location>
</feature>
<feature type="region of interest" description="Disordered" evidence="2">
    <location>
        <begin position="207"/>
        <end position="249"/>
    </location>
</feature>
<dbReference type="InParanoid" id="A0A7R8UPZ4"/>
<dbReference type="PROSITE" id="PS50118">
    <property type="entry name" value="HMG_BOX_2"/>
    <property type="match status" value="1"/>
</dbReference>
<feature type="compositionally biased region" description="Basic residues" evidence="2">
    <location>
        <begin position="231"/>
        <end position="242"/>
    </location>
</feature>
<name>A0A7R8UPZ4_HERIL</name>
<dbReference type="Pfam" id="PF00505">
    <property type="entry name" value="HMG_box"/>
    <property type="match status" value="1"/>
</dbReference>
<dbReference type="CDD" id="cd00084">
    <property type="entry name" value="HMG-box_SF"/>
    <property type="match status" value="1"/>
</dbReference>
<evidence type="ECO:0000313" key="4">
    <source>
        <dbReference type="EMBL" id="CAD7084882.1"/>
    </source>
</evidence>
<keyword evidence="1" id="KW-0238">DNA-binding</keyword>
<evidence type="ECO:0000256" key="2">
    <source>
        <dbReference type="SAM" id="MobiDB-lite"/>
    </source>
</evidence>
<dbReference type="OrthoDB" id="1919336at2759"/>
<protein>
    <recommendedName>
        <fullName evidence="3">HMG box domain-containing protein</fullName>
    </recommendedName>
</protein>
<accession>A0A7R8UPZ4</accession>
<feature type="region of interest" description="Disordered" evidence="2">
    <location>
        <begin position="1"/>
        <end position="45"/>
    </location>
</feature>
<dbReference type="Proteomes" id="UP000594454">
    <property type="component" value="Chromosome 3"/>
</dbReference>
<feature type="compositionally biased region" description="Basic residues" evidence="2">
    <location>
        <begin position="26"/>
        <end position="45"/>
    </location>
</feature>